<evidence type="ECO:0000313" key="1">
    <source>
        <dbReference type="EMBL" id="OHA57932.1"/>
    </source>
</evidence>
<accession>A0A1G2QD36</accession>
<comment type="caution">
    <text evidence="1">The sequence shown here is derived from an EMBL/GenBank/DDBJ whole genome shotgun (WGS) entry which is preliminary data.</text>
</comment>
<dbReference type="AlphaFoldDB" id="A0A1G2QD36"/>
<reference evidence="1 2" key="1">
    <citation type="journal article" date="2016" name="Nat. Commun.">
        <title>Thousands of microbial genomes shed light on interconnected biogeochemical processes in an aquifer system.</title>
        <authorList>
            <person name="Anantharaman K."/>
            <person name="Brown C.T."/>
            <person name="Hug L.A."/>
            <person name="Sharon I."/>
            <person name="Castelle C.J."/>
            <person name="Probst A.J."/>
            <person name="Thomas B.C."/>
            <person name="Singh A."/>
            <person name="Wilkins M.J."/>
            <person name="Karaoz U."/>
            <person name="Brodie E.L."/>
            <person name="Williams K.H."/>
            <person name="Hubbard S.S."/>
            <person name="Banfield J.F."/>
        </authorList>
    </citation>
    <scope>NUCLEOTIDE SEQUENCE [LARGE SCALE GENOMIC DNA]</scope>
</reference>
<proteinExistence type="predicted"/>
<dbReference type="EMBL" id="MHTH01000020">
    <property type="protein sequence ID" value="OHA57932.1"/>
    <property type="molecule type" value="Genomic_DNA"/>
</dbReference>
<gene>
    <name evidence="1" type="ORF">A2370_02045</name>
</gene>
<sequence length="78" mass="9208">MEEELSQAVCCGQLEKAEELAKRSGRNFLRYPDELRVIAAVAYLKGDMEMMRTMERRFSIILRSEEVEYLTERFKLQA</sequence>
<evidence type="ECO:0000313" key="2">
    <source>
        <dbReference type="Proteomes" id="UP000176222"/>
    </source>
</evidence>
<organism evidence="1 2">
    <name type="scientific">Candidatus Vogelbacteria bacterium RIFOXYB1_FULL_42_16</name>
    <dbReference type="NCBI Taxonomy" id="1802436"/>
    <lineage>
        <taxon>Bacteria</taxon>
        <taxon>Candidatus Vogeliibacteriota</taxon>
    </lineage>
</organism>
<name>A0A1G2QD36_9BACT</name>
<dbReference type="Proteomes" id="UP000176222">
    <property type="component" value="Unassembled WGS sequence"/>
</dbReference>
<protein>
    <submittedName>
        <fullName evidence="1">Uncharacterized protein</fullName>
    </submittedName>
</protein>